<protein>
    <submittedName>
        <fullName evidence="2">DinB family protein</fullName>
    </submittedName>
</protein>
<organism evidence="2 3">
    <name type="scientific">Alkalicoccobacillus porphyridii</name>
    <dbReference type="NCBI Taxonomy" id="2597270"/>
    <lineage>
        <taxon>Bacteria</taxon>
        <taxon>Bacillati</taxon>
        <taxon>Bacillota</taxon>
        <taxon>Bacilli</taxon>
        <taxon>Bacillales</taxon>
        <taxon>Bacillaceae</taxon>
        <taxon>Alkalicoccobacillus</taxon>
    </lineage>
</organism>
<dbReference type="Gene3D" id="1.20.120.450">
    <property type="entry name" value="dinb family like domain"/>
    <property type="match status" value="1"/>
</dbReference>
<accession>A0A554A2Q1</accession>
<evidence type="ECO:0000313" key="2">
    <source>
        <dbReference type="EMBL" id="TSB47962.1"/>
    </source>
</evidence>
<feature type="domain" description="DinB-like" evidence="1">
    <location>
        <begin position="31"/>
        <end position="143"/>
    </location>
</feature>
<dbReference type="OrthoDB" id="2964295at2"/>
<reference evidence="2 3" key="1">
    <citation type="submission" date="2019-07" db="EMBL/GenBank/DDBJ databases">
        <authorList>
            <person name="Park Y.J."/>
            <person name="Jeong S.E."/>
            <person name="Jung H.S."/>
        </authorList>
    </citation>
    <scope>NUCLEOTIDE SEQUENCE [LARGE SCALE GENOMIC DNA]</scope>
    <source>
        <strain evidence="3">P16(2019)</strain>
    </source>
</reference>
<dbReference type="Pfam" id="PF12867">
    <property type="entry name" value="DinB_2"/>
    <property type="match status" value="1"/>
</dbReference>
<dbReference type="AlphaFoldDB" id="A0A554A2Q1"/>
<dbReference type="Proteomes" id="UP000318521">
    <property type="component" value="Unassembled WGS sequence"/>
</dbReference>
<evidence type="ECO:0000313" key="3">
    <source>
        <dbReference type="Proteomes" id="UP000318521"/>
    </source>
</evidence>
<dbReference type="InterPro" id="IPR024775">
    <property type="entry name" value="DinB-like"/>
</dbReference>
<sequence>MKKIVEQYSQTISEISILKQMDEILLITSIKEGSWSIREIIAHLYGWDDYNLKHMIGSMAPGANLPAFPDHDAQNERAVESLKNKTVYEIIDLFTDRRKECVDAILKVEPKTRFTIGGGKRAFSAESFIKIFVKHDAHHLGQIDAFMKKTLT</sequence>
<evidence type="ECO:0000259" key="1">
    <source>
        <dbReference type="Pfam" id="PF12867"/>
    </source>
</evidence>
<keyword evidence="3" id="KW-1185">Reference proteome</keyword>
<dbReference type="EMBL" id="VLXZ01000002">
    <property type="protein sequence ID" value="TSB47962.1"/>
    <property type="molecule type" value="Genomic_DNA"/>
</dbReference>
<gene>
    <name evidence="2" type="ORF">FN960_04255</name>
</gene>
<comment type="caution">
    <text evidence="2">The sequence shown here is derived from an EMBL/GenBank/DDBJ whole genome shotgun (WGS) entry which is preliminary data.</text>
</comment>
<proteinExistence type="predicted"/>
<dbReference type="InterPro" id="IPR034660">
    <property type="entry name" value="DinB/YfiT-like"/>
</dbReference>
<name>A0A554A2Q1_9BACI</name>
<dbReference type="SUPFAM" id="SSF109854">
    <property type="entry name" value="DinB/YfiT-like putative metalloenzymes"/>
    <property type="match status" value="1"/>
</dbReference>